<evidence type="ECO:0000256" key="3">
    <source>
        <dbReference type="ARBA" id="ARBA00022676"/>
    </source>
</evidence>
<dbReference type="SUPFAM" id="SSF53448">
    <property type="entry name" value="Nucleotide-diphospho-sugar transferases"/>
    <property type="match status" value="1"/>
</dbReference>
<dbReference type="PANTHER" id="PTHR43646">
    <property type="entry name" value="GLYCOSYLTRANSFERASE"/>
    <property type="match status" value="1"/>
</dbReference>
<gene>
    <name evidence="6" type="ORF">FPZ12_036275</name>
</gene>
<evidence type="ECO:0000313" key="6">
    <source>
        <dbReference type="EMBL" id="KAA9152760.1"/>
    </source>
</evidence>
<protein>
    <submittedName>
        <fullName evidence="6">Glycosyltransferase</fullName>
    </submittedName>
</protein>
<dbReference type="InterPro" id="IPR029044">
    <property type="entry name" value="Nucleotide-diphossugar_trans"/>
</dbReference>
<keyword evidence="4" id="KW-0808">Transferase</keyword>
<comment type="subcellular location">
    <subcellularLocation>
        <location evidence="1">Cell membrane</location>
    </subcellularLocation>
</comment>
<accession>A0A5N0UQB0</accession>
<keyword evidence="3" id="KW-0328">Glycosyltransferase</keyword>
<evidence type="ECO:0000256" key="4">
    <source>
        <dbReference type="ARBA" id="ARBA00022679"/>
    </source>
</evidence>
<dbReference type="Pfam" id="PF13641">
    <property type="entry name" value="Glyco_tranf_2_3"/>
    <property type="match status" value="1"/>
</dbReference>
<evidence type="ECO:0000256" key="2">
    <source>
        <dbReference type="ARBA" id="ARBA00022475"/>
    </source>
</evidence>
<dbReference type="EMBL" id="VMNW02000084">
    <property type="protein sequence ID" value="KAA9152760.1"/>
    <property type="molecule type" value="Genomic_DNA"/>
</dbReference>
<name>A0A5N0UQB0_9PSEU</name>
<reference evidence="6" key="1">
    <citation type="submission" date="2019-09" db="EMBL/GenBank/DDBJ databases">
        <authorList>
            <person name="Teo W.F.A."/>
            <person name="Duangmal K."/>
        </authorList>
    </citation>
    <scope>NUCLEOTIDE SEQUENCE [LARGE SCALE GENOMIC DNA]</scope>
    <source>
        <strain evidence="6">K81G1</strain>
    </source>
</reference>
<keyword evidence="5" id="KW-0472">Membrane</keyword>
<evidence type="ECO:0000313" key="7">
    <source>
        <dbReference type="Proteomes" id="UP000319769"/>
    </source>
</evidence>
<dbReference type="Gene3D" id="3.90.550.10">
    <property type="entry name" value="Spore Coat Polysaccharide Biosynthesis Protein SpsA, Chain A"/>
    <property type="match status" value="1"/>
</dbReference>
<evidence type="ECO:0000256" key="1">
    <source>
        <dbReference type="ARBA" id="ARBA00004236"/>
    </source>
</evidence>
<evidence type="ECO:0000256" key="5">
    <source>
        <dbReference type="ARBA" id="ARBA00023136"/>
    </source>
</evidence>
<dbReference type="Proteomes" id="UP000319769">
    <property type="component" value="Unassembled WGS sequence"/>
</dbReference>
<keyword evidence="2" id="KW-1003">Cell membrane</keyword>
<dbReference type="GO" id="GO:0016757">
    <property type="term" value="F:glycosyltransferase activity"/>
    <property type="evidence" value="ECO:0007669"/>
    <property type="project" value="UniProtKB-KW"/>
</dbReference>
<sequence length="235" mass="24906">MIAAVGVVVPARDEGTTIGACLGAVGKALRQLPPSIERTVCVVADRCEDDTAETAAEVLGASDVVCRNDWARNVGEVRAFGVRQCLSRLSRVDPVETLLLSTDADSRVDLGWARAHVARANEGAHAIAGTAELLDAAELGPLARFRYQGVLEDAVVPEGHGNVYGANLSVRADAYTAVGGFAALSTGEDHDLWNRLGRAGFRRCYDEDARVLTSARLRGRTPEGLATLLRRLSAA</sequence>
<dbReference type="RefSeq" id="WP_144752270.1">
    <property type="nucleotide sequence ID" value="NZ_VMNW02000084.1"/>
</dbReference>
<comment type="caution">
    <text evidence="6">The sequence shown here is derived from an EMBL/GenBank/DDBJ whole genome shotgun (WGS) entry which is preliminary data.</text>
</comment>
<dbReference type="AlphaFoldDB" id="A0A5N0UQB0"/>
<proteinExistence type="predicted"/>
<dbReference type="OrthoDB" id="9777873at2"/>
<organism evidence="6 7">
    <name type="scientific">Amycolatopsis acidicola</name>
    <dbReference type="NCBI Taxonomy" id="2596893"/>
    <lineage>
        <taxon>Bacteria</taxon>
        <taxon>Bacillati</taxon>
        <taxon>Actinomycetota</taxon>
        <taxon>Actinomycetes</taxon>
        <taxon>Pseudonocardiales</taxon>
        <taxon>Pseudonocardiaceae</taxon>
        <taxon>Amycolatopsis</taxon>
    </lineage>
</organism>
<keyword evidence="7" id="KW-1185">Reference proteome</keyword>
<dbReference type="GO" id="GO:0005886">
    <property type="term" value="C:plasma membrane"/>
    <property type="evidence" value="ECO:0007669"/>
    <property type="project" value="UniProtKB-SubCell"/>
</dbReference>
<dbReference type="PANTHER" id="PTHR43646:SF2">
    <property type="entry name" value="GLYCOSYLTRANSFERASE 2-LIKE DOMAIN-CONTAINING PROTEIN"/>
    <property type="match status" value="1"/>
</dbReference>